<evidence type="ECO:0000256" key="1">
    <source>
        <dbReference type="ARBA" id="ARBA00004651"/>
    </source>
</evidence>
<dbReference type="PANTHER" id="PTHR33406:SF11">
    <property type="entry name" value="MEMBRANE PROTEIN SCO6666-RELATED"/>
    <property type="match status" value="1"/>
</dbReference>
<dbReference type="Pfam" id="PF03176">
    <property type="entry name" value="MMPL"/>
    <property type="match status" value="2"/>
</dbReference>
<feature type="domain" description="Membrane transport protein MMPL" evidence="8">
    <location>
        <begin position="7"/>
        <end position="231"/>
    </location>
</feature>
<evidence type="ECO:0000259" key="8">
    <source>
        <dbReference type="Pfam" id="PF03176"/>
    </source>
</evidence>
<feature type="domain" description="Membrane transport protein MMPL" evidence="8">
    <location>
        <begin position="376"/>
        <end position="595"/>
    </location>
</feature>
<evidence type="ECO:0000256" key="2">
    <source>
        <dbReference type="ARBA" id="ARBA00010157"/>
    </source>
</evidence>
<reference evidence="9 10" key="1">
    <citation type="submission" date="2019-12" db="EMBL/GenBank/DDBJ databases">
        <title>Genome sequence of Streptomyces bambusae.</title>
        <authorList>
            <person name="Bansal K."/>
            <person name="Choksket S."/>
            <person name="Korpole S."/>
            <person name="Patil P.B."/>
        </authorList>
    </citation>
    <scope>NUCLEOTIDE SEQUENCE [LARGE SCALE GENOMIC DNA]</scope>
    <source>
        <strain evidence="9 10">SK60</strain>
    </source>
</reference>
<feature type="transmembrane region" description="Helical" evidence="7">
    <location>
        <begin position="85"/>
        <end position="118"/>
    </location>
</feature>
<dbReference type="PRINTS" id="PR00702">
    <property type="entry name" value="ACRIFLAVINRP"/>
</dbReference>
<dbReference type="InterPro" id="IPR001036">
    <property type="entry name" value="Acrflvin-R"/>
</dbReference>
<evidence type="ECO:0000256" key="5">
    <source>
        <dbReference type="ARBA" id="ARBA00022989"/>
    </source>
</evidence>
<feature type="transmembrane region" description="Helical" evidence="7">
    <location>
        <begin position="450"/>
        <end position="472"/>
    </location>
</feature>
<dbReference type="PANTHER" id="PTHR33406">
    <property type="entry name" value="MEMBRANE PROTEIN MJ1562-RELATED"/>
    <property type="match status" value="1"/>
</dbReference>
<gene>
    <name evidence="9" type="ORF">GPJ59_28265</name>
</gene>
<evidence type="ECO:0000313" key="10">
    <source>
        <dbReference type="Proteomes" id="UP000812013"/>
    </source>
</evidence>
<feature type="transmembrane region" description="Helical" evidence="7">
    <location>
        <begin position="267"/>
        <end position="286"/>
    </location>
</feature>
<name>A0ABS6ZD38_9ACTN</name>
<proteinExistence type="inferred from homology"/>
<organism evidence="9 10">
    <name type="scientific">Streptomyces bambusae</name>
    <dbReference type="NCBI Taxonomy" id="1550616"/>
    <lineage>
        <taxon>Bacteria</taxon>
        <taxon>Bacillati</taxon>
        <taxon>Actinomycetota</taxon>
        <taxon>Actinomycetes</taxon>
        <taxon>Kitasatosporales</taxon>
        <taxon>Streptomycetaceae</taxon>
        <taxon>Streptomyces</taxon>
    </lineage>
</organism>
<sequence length="622" mass="64759">GAPRPDPAVSADGGAALVSVRLARDLPEGAREQSLAAVESRLRRIADAVPGAEVTLGGSELARRAVAARSVADTRRSELITLPVTLVVVYVLFGGLAAASVPVLAAVGTVVTGMLWLLLLSRWYDLSSPALSTTTMLGLGLAVDYSLLMVGRFREERAAGRPAPQAVARMMATAGRAVGFAALVVAAALCGLAAFPSDFYAAIGLAAAGTVALSLATALTLTPALLAAFPDRIGSSRVPGTSGVLAAGRPEDDGAFARLALWTRRHAVAVVLGVGAALLACATPFLHVHLVSPVGEQQLPPTAEARRYADLVAERFPQHRPDAVVVVARTEPGRLQGWADRFAGRPEVEEVGRAGAAAPGLALVRIAAVAGPGQEPAERLVHELRDERPAGYPVWVTGRSAVDIDFRAEVAGHAPRAAALIALTTGVLLLLMTGSVLLPLKAMAMNTLSLGASFGALVLVFQDGWGAGLLGVHTLGGLGYWLPVVVFALAFGLSMDYEVFLLCRIQELYEAGVGNDRAVEAGLQRSARIISSSAALMCVVFAGFATGELTVVKQLAVALAIVVVVDASLVRCLLVPATMTLLRDANWWGPRPLRRQRAAHGAARPELVSAWDTPSRPGGRRY</sequence>
<feature type="transmembrane region" description="Helical" evidence="7">
    <location>
        <begin position="551"/>
        <end position="574"/>
    </location>
</feature>
<feature type="non-terminal residue" evidence="9">
    <location>
        <position position="1"/>
    </location>
</feature>
<keyword evidence="3" id="KW-1003">Cell membrane</keyword>
<evidence type="ECO:0000313" key="9">
    <source>
        <dbReference type="EMBL" id="MBW5485662.1"/>
    </source>
</evidence>
<dbReference type="Gene3D" id="1.20.1640.10">
    <property type="entry name" value="Multidrug efflux transporter AcrB transmembrane domain"/>
    <property type="match status" value="2"/>
</dbReference>
<accession>A0ABS6ZD38</accession>
<comment type="similarity">
    <text evidence="2">Belongs to the resistance-nodulation-cell division (RND) (TC 2.A.6) family. MmpL subfamily.</text>
</comment>
<feature type="transmembrane region" description="Helical" evidence="7">
    <location>
        <begin position="417"/>
        <end position="438"/>
    </location>
</feature>
<feature type="transmembrane region" description="Helical" evidence="7">
    <location>
        <begin position="174"/>
        <end position="195"/>
    </location>
</feature>
<protein>
    <submittedName>
        <fullName evidence="9">MMPL family transporter</fullName>
    </submittedName>
</protein>
<evidence type="ECO:0000256" key="6">
    <source>
        <dbReference type="ARBA" id="ARBA00023136"/>
    </source>
</evidence>
<dbReference type="Proteomes" id="UP000812013">
    <property type="component" value="Unassembled WGS sequence"/>
</dbReference>
<evidence type="ECO:0000256" key="4">
    <source>
        <dbReference type="ARBA" id="ARBA00022692"/>
    </source>
</evidence>
<dbReference type="SUPFAM" id="SSF82866">
    <property type="entry name" value="Multidrug efflux transporter AcrB transmembrane domain"/>
    <property type="match status" value="2"/>
</dbReference>
<dbReference type="RefSeq" id="WP_219670549.1">
    <property type="nucleotide sequence ID" value="NZ_WTFF01000280.1"/>
</dbReference>
<keyword evidence="6 7" id="KW-0472">Membrane</keyword>
<evidence type="ECO:0000256" key="3">
    <source>
        <dbReference type="ARBA" id="ARBA00022475"/>
    </source>
</evidence>
<feature type="transmembrane region" description="Helical" evidence="7">
    <location>
        <begin position="130"/>
        <end position="153"/>
    </location>
</feature>
<dbReference type="EMBL" id="WTFF01000280">
    <property type="protein sequence ID" value="MBW5485662.1"/>
    <property type="molecule type" value="Genomic_DNA"/>
</dbReference>
<keyword evidence="5 7" id="KW-1133">Transmembrane helix</keyword>
<comment type="subcellular location">
    <subcellularLocation>
        <location evidence="1">Cell membrane</location>
        <topology evidence="1">Multi-pass membrane protein</topology>
    </subcellularLocation>
</comment>
<feature type="transmembrane region" description="Helical" evidence="7">
    <location>
        <begin position="201"/>
        <end position="229"/>
    </location>
</feature>
<dbReference type="InterPro" id="IPR004869">
    <property type="entry name" value="MMPL_dom"/>
</dbReference>
<feature type="transmembrane region" description="Helical" evidence="7">
    <location>
        <begin position="527"/>
        <end position="545"/>
    </location>
</feature>
<keyword evidence="4 7" id="KW-0812">Transmembrane</keyword>
<dbReference type="InterPro" id="IPR050545">
    <property type="entry name" value="Mycobact_MmpL"/>
</dbReference>
<keyword evidence="10" id="KW-1185">Reference proteome</keyword>
<comment type="caution">
    <text evidence="9">The sequence shown here is derived from an EMBL/GenBank/DDBJ whole genome shotgun (WGS) entry which is preliminary data.</text>
</comment>
<evidence type="ECO:0000256" key="7">
    <source>
        <dbReference type="SAM" id="Phobius"/>
    </source>
</evidence>
<feature type="transmembrane region" description="Helical" evidence="7">
    <location>
        <begin position="478"/>
        <end position="497"/>
    </location>
</feature>